<sequence length="236" mass="26848">MQALKVTFKLASPIFIDSEYPIHLDALLAYACAQELEKSGEDDCWNKIDGHMASILAKTDGDDWVWKASKLFVKAKSELMFSNQIRKSDPDMYFDDIHTEDQNGVFVTGFMKDGSARKINPETFKIDTASGQQRGYQWLTASRWVKDVTAYAVGDLDAVDYYLREHIRFIGKVGRNGYGRITAIEVSSHDCEDDWMQRVLPLNHPGKSGCQYAPVQACIRAPYWRKTDMVLAKEMV</sequence>
<dbReference type="RefSeq" id="WP_075588189.1">
    <property type="nucleotide sequence ID" value="NZ_MSYM01000020.1"/>
</dbReference>
<dbReference type="InterPro" id="IPR017547">
    <property type="entry name" value="CRISPR-assoc_prot_Csf3"/>
</dbReference>
<gene>
    <name evidence="1" type="ORF">BLL52_4130</name>
</gene>
<keyword evidence="2" id="KW-1185">Reference proteome</keyword>
<dbReference type="AlphaFoldDB" id="A0A1Q8Y9G8"/>
<evidence type="ECO:0000313" key="2">
    <source>
        <dbReference type="Proteomes" id="UP000185911"/>
    </source>
</evidence>
<reference evidence="1 2" key="1">
    <citation type="submission" date="2017-01" db="EMBL/GenBank/DDBJ databases">
        <title>Genome sequence of Rhodoferax antarcticus ANT.BR, a psychrophilic purple nonsulfur bacterium from an Antarctic microbial mat.</title>
        <authorList>
            <person name="Baker J."/>
            <person name="Riester C."/>
            <person name="Skinner B."/>
            <person name="Newell A."/>
            <person name="Swingley W."/>
            <person name="Madigan M."/>
            <person name="Jung D."/>
            <person name="Asao M."/>
            <person name="Chen M."/>
            <person name="Loughlin P."/>
            <person name="Pan H."/>
            <person name="Lin S."/>
            <person name="Li N."/>
            <person name="Shaw J."/>
            <person name="Prado M."/>
            <person name="Sherman C."/>
            <person name="Li X."/>
            <person name="Tang J."/>
            <person name="Blankenship R."/>
            <person name="Zhao T."/>
            <person name="Touchman J."/>
            <person name="Sattley M."/>
        </authorList>
    </citation>
    <scope>NUCLEOTIDE SEQUENCE [LARGE SCALE GENOMIC DNA]</scope>
    <source>
        <strain evidence="1 2">ANT.BR</strain>
    </source>
</reference>
<evidence type="ECO:0000313" key="1">
    <source>
        <dbReference type="EMBL" id="OLP04587.1"/>
    </source>
</evidence>
<comment type="caution">
    <text evidence="1">The sequence shown here is derived from an EMBL/GenBank/DDBJ whole genome shotgun (WGS) entry which is preliminary data.</text>
</comment>
<dbReference type="Proteomes" id="UP000185911">
    <property type="component" value="Unassembled WGS sequence"/>
</dbReference>
<name>A0A1Q8Y9G8_9BURK</name>
<accession>A0A1Q8Y9G8</accession>
<dbReference type="NCBIfam" id="TIGR03116">
    <property type="entry name" value="cas5_csf3"/>
    <property type="match status" value="1"/>
</dbReference>
<dbReference type="EMBL" id="MSYM01000020">
    <property type="protein sequence ID" value="OLP04587.1"/>
    <property type="molecule type" value="Genomic_DNA"/>
</dbReference>
<proteinExistence type="predicted"/>
<organism evidence="1 2">
    <name type="scientific">Rhodoferax antarcticus ANT.BR</name>
    <dbReference type="NCBI Taxonomy" id="1111071"/>
    <lineage>
        <taxon>Bacteria</taxon>
        <taxon>Pseudomonadati</taxon>
        <taxon>Pseudomonadota</taxon>
        <taxon>Betaproteobacteria</taxon>
        <taxon>Burkholderiales</taxon>
        <taxon>Comamonadaceae</taxon>
        <taxon>Rhodoferax</taxon>
    </lineage>
</organism>
<protein>
    <submittedName>
        <fullName evidence="1">Putative CRISPR-associated protein</fullName>
    </submittedName>
</protein>